<feature type="region of interest" description="Disordered" evidence="4">
    <location>
        <begin position="204"/>
        <end position="232"/>
    </location>
</feature>
<evidence type="ECO:0000256" key="4">
    <source>
        <dbReference type="SAM" id="MobiDB-lite"/>
    </source>
</evidence>
<dbReference type="GO" id="GO:0051301">
    <property type="term" value="P:cell division"/>
    <property type="evidence" value="ECO:0007669"/>
    <property type="project" value="UniProtKB-KW"/>
</dbReference>
<dbReference type="CDD" id="cd01127">
    <property type="entry name" value="TrwB_TraG_TraD_VirD4"/>
    <property type="match status" value="1"/>
</dbReference>
<evidence type="ECO:0000256" key="2">
    <source>
        <dbReference type="ARBA" id="ARBA00022840"/>
    </source>
</evidence>
<evidence type="ECO:0000259" key="6">
    <source>
        <dbReference type="PROSITE" id="PS50901"/>
    </source>
</evidence>
<sequence length="1464" mass="158154">MRLLFTISPAAAPGRELPVDPKAVPRLEVIVDTDPGSTVRQLSHVLDPLVRLVPRSPGEEVPLYAGENRIDPQTPVADAGLVDGAVVGVGGPVSESSDPPGVVEIRVVSGDRAGVVLRLDPGDYVLGDAEEAVLRLDTEGAWTAIRVTPRGSVLTMDEGGQQQVTLEGEPFIPGSEWPTGQQLDVGDTILEAWPYARPDAPLVSSEDGTGLDYNRPPRLHPAPNKTKFKLPAPPEEPDKPLAQMAVMILMPLMLAVGGALVMGRPHYLLIGLLSPVSVLFMQLLQRRTSRARYEKQLAEFESKTERIKKDASDALLTEQRKLRDNCPDPASVLLMATGPRSRLWERRPTDGDFTTLRVGTGTVPSQVVLTDPTKEEHRKDVTWDLYDVPATLSVREHGVVGVAGLGERAEALERWLVAQLAALHSPAELELCLLSLRNDHERWDWTRYLPHMRGGGTSLNRIGIDSQTCARRISELLSLMEARQGAPRGATDGMTQVVVVLDGARRLRSLPGVVQLLREGPAVGINVLCLDNDERLLPEECKAVISFTEYEIRLRRTEFDNVEDIRPDLPSREWAARLGRAMGPLRDISVAEDGASLPRSSRLLDVIGLEPPTGEAIEAHWTSNGRSTIATLGAGLDGPFSVDIRRDGPHALIAGTTGSGKSELLQTLVASLATVNRPESMSFVLVDYKGGSAFKDCVDLPHTVGMVTDLDTHLVSRALVSLGAELHRREHILADAGAKDIEDYVDLLDRDPSLPQMPRLMLVIDEFASLARELPDFVKGLVNIAQRGRSLGIHLVLATQRPGGVITNDIRANTNLRIALRMTDVGESRDVIDAVDSAHIGIDTPGRAYARLGHASLLPFQTGRVGGRRVVVSAEAEAPEVVPLRWDDLAVLPPAFSREEKNGQGDVEVTDLTALVKAVGEAAEGAGVQRQPSPWLPALPERLTLTALARRAGAQAAEEGRIQPVPVGLMDLPAHQRQDPFTVDLRTLTHLHIIGSGRSGRSQFLRTIVAALGLGHHPTDVHMYGIDCGNGALLPLEGFPHCGAVVNRTQQERVVRLLGLLGSELERRQKLLAAQGCADLEEMRDRTTGEDRPAHIVVVLDRWDVFEQTFGDYNYGGLIEQAVTLMRDGAAVGIHFVMTGDKSLTRTKYASTTEHRLVLRCNDPGDYNAAGLQARKLPESVPDGRAFRGSDSTELQGALLTEDPSGGAQAAELTSIARFLQRRTPKGTAPGPFRVDVLPEHLTLRETERYLDGPLRPLWALLGVGGNELTAIGADLASTPTFLISGPPRSGRSSMLLTMAQTLVMGGSELLVVAPRTSPLSSLKGHRSVVAYLDSPEPKLSQLHKALGAMEGDTAVVVVDDAELLLNSDLGREFTRIARGMVGEGWAIIAAGGNEALQGGFNGWHVNLKRNRMGALLSPQAQADGEVLGIRLPKGVPAPRLDVGTAYLHLGDGRIQQVRVPLPS</sequence>
<keyword evidence="1 3" id="KW-0547">Nucleotide-binding</keyword>
<feature type="binding site" evidence="3">
    <location>
        <begin position="995"/>
        <end position="1002"/>
    </location>
    <ligand>
        <name>ATP</name>
        <dbReference type="ChEBI" id="CHEBI:30616"/>
    </ligand>
</feature>
<dbReference type="Proteomes" id="UP000654947">
    <property type="component" value="Unassembled WGS sequence"/>
</dbReference>
<reference evidence="7 8" key="1">
    <citation type="journal article" date="2014" name="Int. J. Syst. Evol. Microbiol.">
        <title>Complete genome sequence of Corynebacterium casei LMG S-19264T (=DSM 44701T), isolated from a smear-ripened cheese.</title>
        <authorList>
            <consortium name="US DOE Joint Genome Institute (JGI-PGF)"/>
            <person name="Walter F."/>
            <person name="Albersmeier A."/>
            <person name="Kalinowski J."/>
            <person name="Ruckert C."/>
        </authorList>
    </citation>
    <scope>NUCLEOTIDE SEQUENCE [LARGE SCALE GENOMIC DNA]</scope>
    <source>
        <strain evidence="7 8">KCTC 19473</strain>
    </source>
</reference>
<dbReference type="EMBL" id="BMXL01000016">
    <property type="protein sequence ID" value="GHD29610.1"/>
    <property type="molecule type" value="Genomic_DNA"/>
</dbReference>
<dbReference type="SUPFAM" id="SSF52540">
    <property type="entry name" value="P-loop containing nucleoside triphosphate hydrolases"/>
    <property type="match status" value="2"/>
</dbReference>
<evidence type="ECO:0000256" key="5">
    <source>
        <dbReference type="SAM" id="Phobius"/>
    </source>
</evidence>
<dbReference type="InterPro" id="IPR027417">
    <property type="entry name" value="P-loop_NTPase"/>
</dbReference>
<gene>
    <name evidence="7" type="ORF">GCM10007147_30790</name>
</gene>
<accession>A0A919CJZ0</accession>
<evidence type="ECO:0000256" key="1">
    <source>
        <dbReference type="ARBA" id="ARBA00022741"/>
    </source>
</evidence>
<comment type="caution">
    <text evidence="7">The sequence shown here is derived from an EMBL/GenBank/DDBJ whole genome shotgun (WGS) entry which is preliminary data.</text>
</comment>
<dbReference type="RefSeq" id="WP_017577904.1">
    <property type="nucleotide sequence ID" value="NZ_BMXL01000016.1"/>
</dbReference>
<dbReference type="PROSITE" id="PS50901">
    <property type="entry name" value="FTSK"/>
    <property type="match status" value="2"/>
</dbReference>
<dbReference type="Gene3D" id="3.40.50.300">
    <property type="entry name" value="P-loop containing nucleotide triphosphate hydrolases"/>
    <property type="match status" value="4"/>
</dbReference>
<dbReference type="SMART" id="SM00382">
    <property type="entry name" value="AAA"/>
    <property type="match status" value="2"/>
</dbReference>
<keyword evidence="5" id="KW-0472">Membrane</keyword>
<keyword evidence="7" id="KW-0131">Cell cycle</keyword>
<dbReference type="PANTHER" id="PTHR22683:SF1">
    <property type="entry name" value="TYPE VII SECRETION SYSTEM PROTEIN ESSC"/>
    <property type="match status" value="1"/>
</dbReference>
<keyword evidence="2 3" id="KW-0067">ATP-binding</keyword>
<keyword evidence="5" id="KW-0812">Transmembrane</keyword>
<feature type="transmembrane region" description="Helical" evidence="5">
    <location>
        <begin position="241"/>
        <end position="260"/>
    </location>
</feature>
<feature type="domain" description="FtsK" evidence="6">
    <location>
        <begin position="978"/>
        <end position="1168"/>
    </location>
</feature>
<keyword evidence="7" id="KW-0132">Cell division</keyword>
<dbReference type="Pfam" id="PF01580">
    <property type="entry name" value="FtsK_SpoIIIE"/>
    <property type="match status" value="2"/>
</dbReference>
<dbReference type="GO" id="GO:0003677">
    <property type="term" value="F:DNA binding"/>
    <property type="evidence" value="ECO:0007669"/>
    <property type="project" value="InterPro"/>
</dbReference>
<dbReference type="GO" id="GO:0005524">
    <property type="term" value="F:ATP binding"/>
    <property type="evidence" value="ECO:0007669"/>
    <property type="project" value="UniProtKB-UniRule"/>
</dbReference>
<feature type="transmembrane region" description="Helical" evidence="5">
    <location>
        <begin position="267"/>
        <end position="284"/>
    </location>
</feature>
<keyword evidence="8" id="KW-1185">Reference proteome</keyword>
<feature type="binding site" evidence="3">
    <location>
        <begin position="655"/>
        <end position="662"/>
    </location>
    <ligand>
        <name>ATP</name>
        <dbReference type="ChEBI" id="CHEBI:30616"/>
    </ligand>
</feature>
<proteinExistence type="predicted"/>
<organism evidence="7 8">
    <name type="scientific">Nocardiopsis kunsanensis</name>
    <dbReference type="NCBI Taxonomy" id="141693"/>
    <lineage>
        <taxon>Bacteria</taxon>
        <taxon>Bacillati</taxon>
        <taxon>Actinomycetota</taxon>
        <taxon>Actinomycetes</taxon>
        <taxon>Streptosporangiales</taxon>
        <taxon>Nocardiopsidaceae</taxon>
        <taxon>Nocardiopsis</taxon>
    </lineage>
</organism>
<keyword evidence="5" id="KW-1133">Transmembrane helix</keyword>
<dbReference type="InterPro" id="IPR003593">
    <property type="entry name" value="AAA+_ATPase"/>
</dbReference>
<protein>
    <submittedName>
        <fullName evidence="7">Cell division protein FtsK</fullName>
    </submittedName>
</protein>
<dbReference type="PANTHER" id="PTHR22683">
    <property type="entry name" value="SPORULATION PROTEIN RELATED"/>
    <property type="match status" value="1"/>
</dbReference>
<evidence type="ECO:0000256" key="3">
    <source>
        <dbReference type="PROSITE-ProRule" id="PRU00289"/>
    </source>
</evidence>
<evidence type="ECO:0000313" key="7">
    <source>
        <dbReference type="EMBL" id="GHD29610.1"/>
    </source>
</evidence>
<feature type="domain" description="FtsK" evidence="6">
    <location>
        <begin position="637"/>
        <end position="829"/>
    </location>
</feature>
<dbReference type="InterPro" id="IPR002543">
    <property type="entry name" value="FtsK_dom"/>
</dbReference>
<evidence type="ECO:0000313" key="8">
    <source>
        <dbReference type="Proteomes" id="UP000654947"/>
    </source>
</evidence>
<dbReference type="InterPro" id="IPR050206">
    <property type="entry name" value="FtsK/SpoIIIE/SftA"/>
</dbReference>
<name>A0A919CJZ0_9ACTN</name>